<evidence type="ECO:0000313" key="3">
    <source>
        <dbReference type="EMBL" id="MCW6509462.1"/>
    </source>
</evidence>
<organism evidence="3 4">
    <name type="scientific">Lichenifustis flavocetrariae</name>
    <dbReference type="NCBI Taxonomy" id="2949735"/>
    <lineage>
        <taxon>Bacteria</taxon>
        <taxon>Pseudomonadati</taxon>
        <taxon>Pseudomonadota</taxon>
        <taxon>Alphaproteobacteria</taxon>
        <taxon>Hyphomicrobiales</taxon>
        <taxon>Lichenihabitantaceae</taxon>
        <taxon>Lichenifustis</taxon>
    </lineage>
</organism>
<dbReference type="RefSeq" id="WP_282586031.1">
    <property type="nucleotide sequence ID" value="NZ_JAMOIM010000010.1"/>
</dbReference>
<dbReference type="Proteomes" id="UP001165667">
    <property type="component" value="Unassembled WGS sequence"/>
</dbReference>
<dbReference type="InterPro" id="IPR012875">
    <property type="entry name" value="SDHF4"/>
</dbReference>
<evidence type="ECO:0000313" key="4">
    <source>
        <dbReference type="Proteomes" id="UP001165667"/>
    </source>
</evidence>
<reference evidence="3" key="1">
    <citation type="submission" date="2022-05" db="EMBL/GenBank/DDBJ databases">
        <authorList>
            <person name="Pankratov T."/>
        </authorList>
    </citation>
    <scope>NUCLEOTIDE SEQUENCE</scope>
    <source>
        <strain evidence="3">BP6-180914</strain>
    </source>
</reference>
<dbReference type="AlphaFoldDB" id="A0AA41Z548"/>
<feature type="region of interest" description="Disordered" evidence="2">
    <location>
        <begin position="1"/>
        <end position="29"/>
    </location>
</feature>
<comment type="caution">
    <text evidence="3">The sequence shown here is derived from an EMBL/GenBank/DDBJ whole genome shotgun (WGS) entry which is preliminary data.</text>
</comment>
<keyword evidence="4" id="KW-1185">Reference proteome</keyword>
<dbReference type="Pfam" id="PF07896">
    <property type="entry name" value="DUF1674"/>
    <property type="match status" value="1"/>
</dbReference>
<name>A0AA41Z548_9HYPH</name>
<accession>A0AA41Z548</accession>
<comment type="similarity">
    <text evidence="1">Belongs to the SDHAF4 family.</text>
</comment>
<protein>
    <submittedName>
        <fullName evidence="3">DUF1674 domain-containing protein</fullName>
    </submittedName>
</protein>
<sequence>MSTEISNGRDRPSALPNVETTEKPVTRPLPEAAQRALAEAAARRRATNVAIAKEEMGGRGGLDPVRFGDWEVKGLVSDF</sequence>
<evidence type="ECO:0000256" key="1">
    <source>
        <dbReference type="ARBA" id="ARBA00005701"/>
    </source>
</evidence>
<proteinExistence type="inferred from homology"/>
<dbReference type="EMBL" id="JAMOIM010000010">
    <property type="protein sequence ID" value="MCW6509462.1"/>
    <property type="molecule type" value="Genomic_DNA"/>
</dbReference>
<evidence type="ECO:0000256" key="2">
    <source>
        <dbReference type="SAM" id="MobiDB-lite"/>
    </source>
</evidence>
<gene>
    <name evidence="3" type="ORF">M8523_15690</name>
</gene>